<gene>
    <name evidence="1" type="ORF">KME32_28425</name>
</gene>
<dbReference type="Proteomes" id="UP000715781">
    <property type="component" value="Unassembled WGS sequence"/>
</dbReference>
<accession>A0A951UK28</accession>
<dbReference type="EMBL" id="JAHHHN010000028">
    <property type="protein sequence ID" value="MBW4564965.1"/>
    <property type="molecule type" value="Genomic_DNA"/>
</dbReference>
<dbReference type="AlphaFoldDB" id="A0A951UK28"/>
<reference evidence="1" key="1">
    <citation type="submission" date="2021-05" db="EMBL/GenBank/DDBJ databases">
        <authorList>
            <person name="Pietrasiak N."/>
            <person name="Ward R."/>
            <person name="Stajich J.E."/>
            <person name="Kurbessoian T."/>
        </authorList>
    </citation>
    <scope>NUCLEOTIDE SEQUENCE</scope>
    <source>
        <strain evidence="1">JT2-VF2</strain>
    </source>
</reference>
<evidence type="ECO:0000313" key="1">
    <source>
        <dbReference type="EMBL" id="MBW4564965.1"/>
    </source>
</evidence>
<organism evidence="1 2">
    <name type="scientific">Mojavia pulchra JT2-VF2</name>
    <dbReference type="NCBI Taxonomy" id="287848"/>
    <lineage>
        <taxon>Bacteria</taxon>
        <taxon>Bacillati</taxon>
        <taxon>Cyanobacteriota</taxon>
        <taxon>Cyanophyceae</taxon>
        <taxon>Nostocales</taxon>
        <taxon>Nostocaceae</taxon>
    </lineage>
</organism>
<name>A0A951UK28_9NOST</name>
<comment type="caution">
    <text evidence="1">The sequence shown here is derived from an EMBL/GenBank/DDBJ whole genome shotgun (WGS) entry which is preliminary data.</text>
</comment>
<proteinExistence type="predicted"/>
<protein>
    <submittedName>
        <fullName evidence="1">Uncharacterized protein</fullName>
    </submittedName>
</protein>
<reference evidence="1" key="2">
    <citation type="journal article" date="2022" name="Microbiol. Resour. Announc.">
        <title>Metagenome Sequencing to Explore Phylogenomics of Terrestrial Cyanobacteria.</title>
        <authorList>
            <person name="Ward R.D."/>
            <person name="Stajich J.E."/>
            <person name="Johansen J.R."/>
            <person name="Huntemann M."/>
            <person name="Clum A."/>
            <person name="Foster B."/>
            <person name="Foster B."/>
            <person name="Roux S."/>
            <person name="Palaniappan K."/>
            <person name="Varghese N."/>
            <person name="Mukherjee S."/>
            <person name="Reddy T.B.K."/>
            <person name="Daum C."/>
            <person name="Copeland A."/>
            <person name="Chen I.A."/>
            <person name="Ivanova N.N."/>
            <person name="Kyrpides N.C."/>
            <person name="Shapiro N."/>
            <person name="Eloe-Fadrosh E.A."/>
            <person name="Pietrasiak N."/>
        </authorList>
    </citation>
    <scope>NUCLEOTIDE SEQUENCE</scope>
    <source>
        <strain evidence="1">JT2-VF2</strain>
    </source>
</reference>
<sequence>MSVEQEFLEKWVEFHPCLSEECYQLQQMIENEATSADDTLDLATAFLIMRDIQANTSLQDISDPVVLTLLFLDSLNEPYSRYLSSGYLTQNWEILNLQEASMVIVKLLNQGAMGEPSVFDNIEQALKFTQRLFQCFGEPCYFLTNVKWHRNLPMESEPPYPVISKATGFSVFKVGCCWDEGVVLISSTRVGALWFLGYD</sequence>
<evidence type="ECO:0000313" key="2">
    <source>
        <dbReference type="Proteomes" id="UP000715781"/>
    </source>
</evidence>